<proteinExistence type="predicted"/>
<evidence type="ECO:0000256" key="10">
    <source>
        <dbReference type="ARBA" id="ARBA00068721"/>
    </source>
</evidence>
<dbReference type="Pfam" id="PF13641">
    <property type="entry name" value="Glyco_tranf_2_3"/>
    <property type="match status" value="1"/>
</dbReference>
<sequence>MKNASNILIPILIAILAVIAWALLNRPAEEPPWPNRLQGFSFAPMRAEHDPTIKNYPTTEEIDQDLALLQGTVHAVRTYTVESTLAATPGLAAARGLNVNLGAWIDDDFETNETELERLREILAKGYRNLVRVTVGNEAILRADVSVAELIDYLERVRKMTWLPVSTAEPWHVWLKHPELADHVDFITIHLLPYWEGVPIDQAVDYSIQRFNEVKQAFPGKEVIIGEVGWPSNGRRNRGAEASLANQTRFLRRFLAHAEQERYVYYVMEAFDQTWKTKIEGATGAYWGVYNTDREPKFAFTQPVVRIPHWQELAGISIVMAILLLVFVYRDSAMLSSKGKGFLALVMYGISTAAVWIVYDYTRLYMTPATAIVGVLLLVGGIGVIVLVMAEAHEWAESLWLRKWRRPFPRHSVPDEALPLVSIHVPAYNEPPELLRETLAALAALDYPRFEVLLIDNNTKDPAIWQPVQAECERLNAQPSGPRFRFFHVDPLAGYKAGALNYALRETDPAAEVIAVIDADYIVRPRWLRDLIPAFQDPQVAIVQAPQDYRDANQNAFKAMCMAEYRGFFHIGMVTRNERNAIIQHGTMTMIRRTTLAAVGGWAEWCITEDAELGLRLFEEGHKALYIPCTYGRGLMPDTFADFKKQRYRWAYGAVRILKHHRRELLGTRKTTLSAGQRYHFVAGWLPWFADGFNLLFNFAALAWSIAMVMFPLQVTPPYMTIALIPLVLFVFKISKSFLLYRRRVIATLRQSFAAGLAGLALSHTIARAMFGGLFSGKLGFYRTPKLARAPAFIKALADAREEALFVIAFWLAAGLMMLRYDSYMLDLRVWVAVLLVQSIPYFAAVVVSLISAAQSLPAQLVGPMQDMTDPDLLSKPSASNQDN</sequence>
<dbReference type="Gene3D" id="3.90.550.10">
    <property type="entry name" value="Spore Coat Polysaccharide Biosynthesis Protein SpsA, Chain A"/>
    <property type="match status" value="1"/>
</dbReference>
<name>A0A9X0WGE1_9GAMM</name>
<evidence type="ECO:0000256" key="6">
    <source>
        <dbReference type="ARBA" id="ARBA00022989"/>
    </source>
</evidence>
<reference evidence="13 14" key="1">
    <citation type="journal article" date="2020" name="Microorganisms">
        <title>Osmotic Adaptation and Compatible Solute Biosynthesis of Phototrophic Bacteria as Revealed from Genome Analyses.</title>
        <authorList>
            <person name="Imhoff J.F."/>
            <person name="Rahn T."/>
            <person name="Kunzel S."/>
            <person name="Keller A."/>
            <person name="Neulinger S.C."/>
        </authorList>
    </citation>
    <scope>NUCLEOTIDE SEQUENCE [LARGE SCALE GENOMIC DNA]</scope>
    <source>
        <strain evidence="13 14">DSM 21303</strain>
    </source>
</reference>
<evidence type="ECO:0000256" key="1">
    <source>
        <dbReference type="ARBA" id="ARBA00004141"/>
    </source>
</evidence>
<evidence type="ECO:0000256" key="3">
    <source>
        <dbReference type="ARBA" id="ARBA00022679"/>
    </source>
</evidence>
<keyword evidence="3 13" id="KW-0808">Transferase</keyword>
<dbReference type="Proteomes" id="UP001138802">
    <property type="component" value="Unassembled WGS sequence"/>
</dbReference>
<feature type="transmembrane region" description="Helical" evidence="12">
    <location>
        <begin position="310"/>
        <end position="329"/>
    </location>
</feature>
<evidence type="ECO:0000256" key="7">
    <source>
        <dbReference type="ARBA" id="ARBA00023136"/>
    </source>
</evidence>
<evidence type="ECO:0000256" key="9">
    <source>
        <dbReference type="ARBA" id="ARBA00066964"/>
    </source>
</evidence>
<evidence type="ECO:0000256" key="5">
    <source>
        <dbReference type="ARBA" id="ARBA00022842"/>
    </source>
</evidence>
<keyword evidence="14" id="KW-1185">Reference proteome</keyword>
<feature type="transmembrane region" description="Helical" evidence="12">
    <location>
        <begin position="828"/>
        <end position="851"/>
    </location>
</feature>
<feature type="transmembrane region" description="Helical" evidence="12">
    <location>
        <begin position="719"/>
        <end position="741"/>
    </location>
</feature>
<dbReference type="PANTHER" id="PTHR43867:SF4">
    <property type="entry name" value="BETA-(1-3)-GLUCOSYL TRANSFERASE"/>
    <property type="match status" value="1"/>
</dbReference>
<dbReference type="FunFam" id="3.90.550.10:FF:000164">
    <property type="entry name" value="Beta-(1-3)-glucosyl transferase"/>
    <property type="match status" value="1"/>
</dbReference>
<keyword evidence="7 12" id="KW-0472">Membrane</keyword>
<evidence type="ECO:0000256" key="2">
    <source>
        <dbReference type="ARBA" id="ARBA00022676"/>
    </source>
</evidence>
<keyword evidence="5" id="KW-0460">Magnesium</keyword>
<evidence type="ECO:0000256" key="12">
    <source>
        <dbReference type="SAM" id="Phobius"/>
    </source>
</evidence>
<dbReference type="Gene3D" id="3.20.20.80">
    <property type="entry name" value="Glycosidases"/>
    <property type="match status" value="1"/>
</dbReference>
<comment type="catalytic activity">
    <reaction evidence="8">
        <text>a 1,2-diacyl-sn-glycerol + UDP-alpha-D-glucose = a 1,2-diacyl-3-O-(beta-D-glucopyranosyl)-sn-glycerol + UDP + H(+)</text>
        <dbReference type="Rhea" id="RHEA:17285"/>
        <dbReference type="ChEBI" id="CHEBI:15378"/>
        <dbReference type="ChEBI" id="CHEBI:17815"/>
        <dbReference type="ChEBI" id="CHEBI:58223"/>
        <dbReference type="ChEBI" id="CHEBI:58885"/>
        <dbReference type="ChEBI" id="CHEBI:75799"/>
        <dbReference type="EC" id="2.4.1.336"/>
    </reaction>
</comment>
<organism evidence="13 14">
    <name type="scientific">Thiocapsa imhoffii</name>
    <dbReference type="NCBI Taxonomy" id="382777"/>
    <lineage>
        <taxon>Bacteria</taxon>
        <taxon>Pseudomonadati</taxon>
        <taxon>Pseudomonadota</taxon>
        <taxon>Gammaproteobacteria</taxon>
        <taxon>Chromatiales</taxon>
        <taxon>Chromatiaceae</taxon>
        <taxon>Thiocapsa</taxon>
    </lineage>
</organism>
<evidence type="ECO:0000256" key="4">
    <source>
        <dbReference type="ARBA" id="ARBA00022692"/>
    </source>
</evidence>
<gene>
    <name evidence="13" type="ORF">CKO25_05790</name>
</gene>
<dbReference type="SUPFAM" id="SSF53448">
    <property type="entry name" value="Nucleotide-diphospho-sugar transferases"/>
    <property type="match status" value="1"/>
</dbReference>
<evidence type="ECO:0000313" key="13">
    <source>
        <dbReference type="EMBL" id="MBK1644172.1"/>
    </source>
</evidence>
<dbReference type="EMBL" id="NRSD01000004">
    <property type="protein sequence ID" value="MBK1644172.1"/>
    <property type="molecule type" value="Genomic_DNA"/>
</dbReference>
<evidence type="ECO:0000256" key="8">
    <source>
        <dbReference type="ARBA" id="ARBA00053004"/>
    </source>
</evidence>
<feature type="transmembrane region" description="Helical" evidence="12">
    <location>
        <begin position="804"/>
        <end position="821"/>
    </location>
</feature>
<feature type="transmembrane region" description="Helical" evidence="12">
    <location>
        <begin position="341"/>
        <end position="359"/>
    </location>
</feature>
<feature type="transmembrane region" description="Helical" evidence="12">
    <location>
        <begin position="7"/>
        <end position="24"/>
    </location>
</feature>
<feature type="transmembrane region" description="Helical" evidence="12">
    <location>
        <begin position="365"/>
        <end position="390"/>
    </location>
</feature>
<accession>A0A9X0WGE1</accession>
<evidence type="ECO:0000313" key="14">
    <source>
        <dbReference type="Proteomes" id="UP001138802"/>
    </source>
</evidence>
<keyword evidence="2" id="KW-0328">Glycosyltransferase</keyword>
<comment type="subcellular location">
    <subcellularLocation>
        <location evidence="1">Membrane</location>
        <topology evidence="1">Multi-pass membrane protein</topology>
    </subcellularLocation>
</comment>
<protein>
    <recommendedName>
        <fullName evidence="10">Beta-monoglucosyldiacylglycerol synthase</fullName>
        <ecNumber evidence="9">2.4.1.336</ecNumber>
    </recommendedName>
    <alternativeName>
        <fullName evidence="11">UDP-glucose:1,2-diacylglycerol 3-beta-D-glucosyltransferase</fullName>
    </alternativeName>
</protein>
<keyword evidence="4 12" id="KW-0812">Transmembrane</keyword>
<dbReference type="GO" id="GO:0005886">
    <property type="term" value="C:plasma membrane"/>
    <property type="evidence" value="ECO:0007669"/>
    <property type="project" value="TreeGrafter"/>
</dbReference>
<feature type="transmembrane region" description="Helical" evidence="12">
    <location>
        <begin position="753"/>
        <end position="775"/>
    </location>
</feature>
<dbReference type="InterPro" id="IPR029044">
    <property type="entry name" value="Nucleotide-diphossugar_trans"/>
</dbReference>
<dbReference type="SUPFAM" id="SSF51445">
    <property type="entry name" value="(Trans)glycosidases"/>
    <property type="match status" value="1"/>
</dbReference>
<evidence type="ECO:0000256" key="11">
    <source>
        <dbReference type="ARBA" id="ARBA00078564"/>
    </source>
</evidence>
<dbReference type="PANTHER" id="PTHR43867">
    <property type="entry name" value="CELLULOSE SYNTHASE CATALYTIC SUBUNIT A [UDP-FORMING]"/>
    <property type="match status" value="1"/>
</dbReference>
<dbReference type="RefSeq" id="WP_200386965.1">
    <property type="nucleotide sequence ID" value="NZ_NRSD01000004.1"/>
</dbReference>
<dbReference type="EC" id="2.4.1.336" evidence="9"/>
<dbReference type="InterPro" id="IPR017853">
    <property type="entry name" value="GH"/>
</dbReference>
<dbReference type="AlphaFoldDB" id="A0A9X0WGE1"/>
<dbReference type="InterPro" id="IPR050321">
    <property type="entry name" value="Glycosyltr_2/OpgH_subfam"/>
</dbReference>
<dbReference type="GO" id="GO:0016758">
    <property type="term" value="F:hexosyltransferase activity"/>
    <property type="evidence" value="ECO:0007669"/>
    <property type="project" value="TreeGrafter"/>
</dbReference>
<comment type="caution">
    <text evidence="13">The sequence shown here is derived from an EMBL/GenBank/DDBJ whole genome shotgun (WGS) entry which is preliminary data.</text>
</comment>
<keyword evidence="6 12" id="KW-1133">Transmembrane helix</keyword>